<dbReference type="Proteomes" id="UP000319739">
    <property type="component" value="Unassembled WGS sequence"/>
</dbReference>
<evidence type="ECO:0000256" key="4">
    <source>
        <dbReference type="ARBA" id="ARBA00022679"/>
    </source>
</evidence>
<dbReference type="NCBIfam" id="TIGR00526">
    <property type="entry name" value="folB_dom"/>
    <property type="match status" value="1"/>
</dbReference>
<dbReference type="InterPro" id="IPR035907">
    <property type="entry name" value="Hppk_sf"/>
</dbReference>
<comment type="caution">
    <text evidence="11">The sequence shown here is derived from an EMBL/GenBank/DDBJ whole genome shotgun (WGS) entry which is preliminary data.</text>
</comment>
<comment type="function">
    <text evidence="9">Catalyzes the conversion of 7,8-dihydroneopterin to 6-hydroxymethyl-7,8-dihydropterin.</text>
</comment>
<dbReference type="InterPro" id="IPR006157">
    <property type="entry name" value="FolB_dom"/>
</dbReference>
<dbReference type="Gene3D" id="3.30.1130.10">
    <property type="match status" value="1"/>
</dbReference>
<comment type="pathway">
    <text evidence="2">Cofactor biosynthesis; tetrahydrofolate biosynthesis; 2-amino-4-hydroxy-6-hydroxymethyl-7,8-dihydropteridine diphosphate from 7,8-dihydroneopterin triphosphate: step 4/4.</text>
</comment>
<dbReference type="PANTHER" id="PTHR43071:SF1">
    <property type="entry name" value="2-AMINO-4-HYDROXY-6-HYDROXYMETHYLDIHYDROPTERIDINE PYROPHOSPHOKINASE"/>
    <property type="match status" value="1"/>
</dbReference>
<sequence>MVDQLRIKDLEIYAYHGVFSAEKELGQRFVLDVCVDYEMTRAARTGDLTASIHYGILAEQLTNWVQAEKIDLIETVAFQLVEKIFATYDFVKKVRLELKKPWAPVPLPLDTCSVTIEREKRRAFIGLGTNMGDKGQQLATAVSRLEEKGLTILQTSSQIETAPWGGVEQDSFLNQVVEVETWFTPQDLIETLLGIELEMGRVREIKWGPRVIDLDLLYMEDLILYSPDLILPHPYVAERAFVLESLNEIAPYFVDPVQRKQIRQLWEAVKETKGS</sequence>
<dbReference type="GO" id="GO:0003848">
    <property type="term" value="F:2-amino-4-hydroxy-6-hydroxymethyldihydropteridine diphosphokinase activity"/>
    <property type="evidence" value="ECO:0007669"/>
    <property type="project" value="UniProtKB-EC"/>
</dbReference>
<comment type="catalytic activity">
    <reaction evidence="9">
        <text>7,8-dihydroneopterin = 6-hydroxymethyl-7,8-dihydropterin + glycolaldehyde</text>
        <dbReference type="Rhea" id="RHEA:10540"/>
        <dbReference type="ChEBI" id="CHEBI:17001"/>
        <dbReference type="ChEBI" id="CHEBI:17071"/>
        <dbReference type="ChEBI" id="CHEBI:44841"/>
        <dbReference type="EC" id="4.1.2.25"/>
    </reaction>
</comment>
<reference evidence="11 12" key="1">
    <citation type="submission" date="2019-06" db="EMBL/GenBank/DDBJ databases">
        <authorList>
            <person name="Zou Y."/>
        </authorList>
    </citation>
    <scope>NUCLEOTIDE SEQUENCE [LARGE SCALE GENOMIC DNA]</scope>
    <source>
        <strain evidence="11 12">E24</strain>
    </source>
</reference>
<dbReference type="EC" id="4.1.2.25" evidence="9"/>
<feature type="domain" description="7,8-dihydro-6-hydroxymethylpterin-pyrophosphokinase" evidence="10">
    <location>
        <begin position="206"/>
        <end position="217"/>
    </location>
</feature>
<dbReference type="Gene3D" id="3.30.70.560">
    <property type="entry name" value="7,8-Dihydro-6-hydroxymethylpterin-pyrophosphokinase HPPK"/>
    <property type="match status" value="1"/>
</dbReference>
<evidence type="ECO:0000256" key="8">
    <source>
        <dbReference type="ARBA" id="ARBA00022909"/>
    </source>
</evidence>
<evidence type="ECO:0000256" key="7">
    <source>
        <dbReference type="ARBA" id="ARBA00022840"/>
    </source>
</evidence>
<dbReference type="NCBIfam" id="TIGR00525">
    <property type="entry name" value="folB"/>
    <property type="match status" value="1"/>
</dbReference>
<evidence type="ECO:0000256" key="3">
    <source>
        <dbReference type="ARBA" id="ARBA00009640"/>
    </source>
</evidence>
<dbReference type="SMART" id="SM00905">
    <property type="entry name" value="FolB"/>
    <property type="match status" value="1"/>
</dbReference>
<dbReference type="EMBL" id="VFSG01000002">
    <property type="protein sequence ID" value="TPE36699.1"/>
    <property type="molecule type" value="Genomic_DNA"/>
</dbReference>
<dbReference type="PROSITE" id="PS00794">
    <property type="entry name" value="HPPK"/>
    <property type="match status" value="1"/>
</dbReference>
<keyword evidence="5" id="KW-0547">Nucleotide-binding</keyword>
<keyword evidence="4 11" id="KW-0808">Transferase</keyword>
<comment type="similarity">
    <text evidence="9">Belongs to the DHNA family.</text>
</comment>
<comment type="pathway">
    <text evidence="9">Cofactor biosynthesis; tetrahydrofolate biosynthesis; 2-amino-4-hydroxy-6-hydroxymethyl-7,8-dihydropteridine diphosphate from 7,8-dihydroneopterin triphosphate: step 3/4.</text>
</comment>
<dbReference type="SUPFAM" id="SSF55620">
    <property type="entry name" value="Tetrahydrobiopterin biosynthesis enzymes-like"/>
    <property type="match status" value="1"/>
</dbReference>
<comment type="similarity">
    <text evidence="3">In the N-terminal section; belongs to the DHNA family.</text>
</comment>
<organism evidence="11 12">
    <name type="scientific">Streptococcus xiaochunlingii</name>
    <dbReference type="NCBI Taxonomy" id="2589788"/>
    <lineage>
        <taxon>Bacteria</taxon>
        <taxon>Bacillati</taxon>
        <taxon>Bacillota</taxon>
        <taxon>Bacilli</taxon>
        <taxon>Lactobacillales</taxon>
        <taxon>Streptococcaceae</taxon>
        <taxon>Streptococcus</taxon>
    </lineage>
</organism>
<protein>
    <recommendedName>
        <fullName evidence="9">Bifunctional folate synthesis protein</fullName>
    </recommendedName>
    <domain>
        <recommendedName>
            <fullName evidence="9">Dihydroneopterin aldolase</fullName>
            <shortName evidence="9">DHNA</shortName>
            <ecNumber evidence="9">4.1.2.25</ecNumber>
        </recommendedName>
        <alternativeName>
            <fullName evidence="9">7,8-dihydroneopterin aldolase</fullName>
        </alternativeName>
    </domain>
    <domain>
        <recommendedName>
            <fullName evidence="9">2-amino-4-hydroxy-6-hydroxymethyldihydropteridine pyrophosphokinase</fullName>
            <ecNumber evidence="9">2.7.6.3</ecNumber>
        </recommendedName>
        <alternativeName>
            <fullName evidence="9">6-hydroxymethyl-7,8-dihydropterin pyrophosphokinase</fullName>
            <shortName evidence="9">PPPK</shortName>
        </alternativeName>
        <alternativeName>
            <fullName evidence="9">7,8-dihydro-6-hydroxymethylpterin pyrophosphokinase</fullName>
            <shortName evidence="9">HPPK</shortName>
        </alternativeName>
    </domain>
</protein>
<evidence type="ECO:0000256" key="9">
    <source>
        <dbReference type="RuleBase" id="RU362079"/>
    </source>
</evidence>
<gene>
    <name evidence="11" type="primary">folK</name>
    <name evidence="11" type="ORF">FJR71_07840</name>
</gene>
<evidence type="ECO:0000256" key="2">
    <source>
        <dbReference type="ARBA" id="ARBA00005051"/>
    </source>
</evidence>
<name>A0ABY2YCC2_9STRE</name>
<keyword evidence="7" id="KW-0067">ATP-binding</keyword>
<dbReference type="Pfam" id="PF01288">
    <property type="entry name" value="HPPK"/>
    <property type="match status" value="1"/>
</dbReference>
<dbReference type="EC" id="2.7.6.3" evidence="9"/>
<proteinExistence type="inferred from homology"/>
<evidence type="ECO:0000256" key="1">
    <source>
        <dbReference type="ARBA" id="ARBA00000198"/>
    </source>
</evidence>
<dbReference type="InterPro" id="IPR006156">
    <property type="entry name" value="Dihydroneopterin_aldolase"/>
</dbReference>
<dbReference type="CDD" id="cd00483">
    <property type="entry name" value="HPPK"/>
    <property type="match status" value="1"/>
</dbReference>
<dbReference type="SUPFAM" id="SSF55083">
    <property type="entry name" value="6-hydroxymethyl-7,8-dihydropterin pyrophosphokinase, HPPK"/>
    <property type="match status" value="1"/>
</dbReference>
<dbReference type="NCBIfam" id="TIGR01498">
    <property type="entry name" value="folK"/>
    <property type="match status" value="1"/>
</dbReference>
<keyword evidence="6" id="KW-0418">Kinase</keyword>
<evidence type="ECO:0000313" key="12">
    <source>
        <dbReference type="Proteomes" id="UP000319739"/>
    </source>
</evidence>
<dbReference type="CDD" id="cd00534">
    <property type="entry name" value="DHNA_DHNTPE"/>
    <property type="match status" value="1"/>
</dbReference>
<evidence type="ECO:0000256" key="5">
    <source>
        <dbReference type="ARBA" id="ARBA00022741"/>
    </source>
</evidence>
<keyword evidence="9" id="KW-0456">Lyase</keyword>
<dbReference type="InterPro" id="IPR000550">
    <property type="entry name" value="Hppk"/>
</dbReference>
<keyword evidence="12" id="KW-1185">Reference proteome</keyword>
<accession>A0ABY2YCC2</accession>
<dbReference type="InterPro" id="IPR043133">
    <property type="entry name" value="GTP-CH-I_C/QueF"/>
</dbReference>
<evidence type="ECO:0000259" key="10">
    <source>
        <dbReference type="PROSITE" id="PS00794"/>
    </source>
</evidence>
<dbReference type="Pfam" id="PF02152">
    <property type="entry name" value="FolB"/>
    <property type="match status" value="1"/>
</dbReference>
<comment type="catalytic activity">
    <reaction evidence="1">
        <text>6-hydroxymethyl-7,8-dihydropterin + ATP = (7,8-dihydropterin-6-yl)methyl diphosphate + AMP + H(+)</text>
        <dbReference type="Rhea" id="RHEA:11412"/>
        <dbReference type="ChEBI" id="CHEBI:15378"/>
        <dbReference type="ChEBI" id="CHEBI:30616"/>
        <dbReference type="ChEBI" id="CHEBI:44841"/>
        <dbReference type="ChEBI" id="CHEBI:72950"/>
        <dbReference type="ChEBI" id="CHEBI:456215"/>
        <dbReference type="EC" id="2.7.6.3"/>
    </reaction>
</comment>
<evidence type="ECO:0000256" key="6">
    <source>
        <dbReference type="ARBA" id="ARBA00022777"/>
    </source>
</evidence>
<dbReference type="PANTHER" id="PTHR43071">
    <property type="entry name" value="2-AMINO-4-HYDROXY-6-HYDROXYMETHYLDIHYDROPTERIDINE PYROPHOSPHOKINASE"/>
    <property type="match status" value="1"/>
</dbReference>
<keyword evidence="8 9" id="KW-0289">Folate biosynthesis</keyword>
<evidence type="ECO:0000313" key="11">
    <source>
        <dbReference type="EMBL" id="TPE36699.1"/>
    </source>
</evidence>